<feature type="domain" description="PPIase cyclophilin-type" evidence="8">
    <location>
        <begin position="22"/>
        <end position="159"/>
    </location>
</feature>
<dbReference type="PROSITE" id="PS00170">
    <property type="entry name" value="CSA_PPIASE_1"/>
    <property type="match status" value="1"/>
</dbReference>
<gene>
    <name evidence="9" type="ORF">MAR_037532</name>
</gene>
<evidence type="ECO:0000313" key="9">
    <source>
        <dbReference type="EMBL" id="WAR23863.1"/>
    </source>
</evidence>
<comment type="subcellular location">
    <subcellularLocation>
        <location evidence="1">Nucleus</location>
    </subcellularLocation>
</comment>
<dbReference type="PANTHER" id="PTHR45625">
    <property type="entry name" value="PEPTIDYL-PROLYL CIS-TRANS ISOMERASE-RELATED"/>
    <property type="match status" value="1"/>
</dbReference>
<dbReference type="InterPro" id="IPR044666">
    <property type="entry name" value="Cyclophilin_A-like"/>
</dbReference>
<dbReference type="EMBL" id="CP111024">
    <property type="protein sequence ID" value="WAR23863.1"/>
    <property type="molecule type" value="Genomic_DNA"/>
</dbReference>
<comment type="subunit">
    <text evidence="6">Part of the activated spliceosome B/catalytic step 1 spliceosome, one of the forms of the spliceosome which has a well-formed active site but still cannot catalyze the branching reaction and is composed at least of 52 proteins, the U2, U5 and U6 snRNAs and the pre-mRNA. Recruited during early steps of activated spliceosome B maturation, it is probably one of the first proteins released from this complex as he matures to the spliceosome C complex. Component of the minor spliceosome, which splices U12-type introns.</text>
</comment>
<keyword evidence="3" id="KW-0539">Nucleus</keyword>
<dbReference type="InterPro" id="IPR002130">
    <property type="entry name" value="Cyclophilin-type_PPIase_dom"/>
</dbReference>
<feature type="region of interest" description="Disordered" evidence="7">
    <location>
        <begin position="366"/>
        <end position="409"/>
    </location>
</feature>
<accession>A0ABY7FNR5</accession>
<evidence type="ECO:0000259" key="8">
    <source>
        <dbReference type="PROSITE" id="PS50072"/>
    </source>
</evidence>
<dbReference type="PROSITE" id="PS50072">
    <property type="entry name" value="CSA_PPIASE_2"/>
    <property type="match status" value="1"/>
</dbReference>
<dbReference type="PRINTS" id="PR00153">
    <property type="entry name" value="CSAPPISMRASE"/>
</dbReference>
<comment type="similarity">
    <text evidence="2">Belongs to the cyclophilin-type PPIase family.</text>
</comment>
<feature type="compositionally biased region" description="Basic and acidic residues" evidence="7">
    <location>
        <begin position="196"/>
        <end position="254"/>
    </location>
</feature>
<feature type="compositionally biased region" description="Basic residues" evidence="7">
    <location>
        <begin position="270"/>
        <end position="284"/>
    </location>
</feature>
<reference evidence="9" key="1">
    <citation type="submission" date="2022-11" db="EMBL/GenBank/DDBJ databases">
        <title>Centuries of genome instability and evolution in soft-shell clam transmissible cancer (bioRxiv).</title>
        <authorList>
            <person name="Hart S.F.M."/>
            <person name="Yonemitsu M.A."/>
            <person name="Giersch R.M."/>
            <person name="Beal B.F."/>
            <person name="Arriagada G."/>
            <person name="Davis B.W."/>
            <person name="Ostrander E.A."/>
            <person name="Goff S.P."/>
            <person name="Metzger M.J."/>
        </authorList>
    </citation>
    <scope>NUCLEOTIDE SEQUENCE</scope>
    <source>
        <strain evidence="9">MELC-2E11</strain>
        <tissue evidence="9">Siphon/mantle</tissue>
    </source>
</reference>
<dbReference type="InterPro" id="IPR029000">
    <property type="entry name" value="Cyclophilin-like_dom_sf"/>
</dbReference>
<dbReference type="SUPFAM" id="SSF50891">
    <property type="entry name" value="Cyclophilin-like"/>
    <property type="match status" value="1"/>
</dbReference>
<feature type="compositionally biased region" description="Basic and acidic residues" evidence="7">
    <location>
        <begin position="155"/>
        <end position="170"/>
    </location>
</feature>
<dbReference type="CDD" id="cd01925">
    <property type="entry name" value="cyclophilin_CeCYP16-like"/>
    <property type="match status" value="1"/>
</dbReference>
<feature type="non-terminal residue" evidence="9">
    <location>
        <position position="409"/>
    </location>
</feature>
<proteinExistence type="inferred from homology"/>
<evidence type="ECO:0000256" key="6">
    <source>
        <dbReference type="ARBA" id="ARBA00046368"/>
    </source>
</evidence>
<evidence type="ECO:0000256" key="5">
    <source>
        <dbReference type="ARBA" id="ARBA00042090"/>
    </source>
</evidence>
<feature type="compositionally biased region" description="Basic and acidic residues" evidence="7">
    <location>
        <begin position="366"/>
        <end position="379"/>
    </location>
</feature>
<feature type="region of interest" description="Disordered" evidence="7">
    <location>
        <begin position="153"/>
        <end position="346"/>
    </location>
</feature>
<dbReference type="Pfam" id="PF00160">
    <property type="entry name" value="Pro_isomerase"/>
    <property type="match status" value="1"/>
</dbReference>
<dbReference type="InterPro" id="IPR020892">
    <property type="entry name" value="Cyclophilin-type_PPIase_CS"/>
</dbReference>
<evidence type="ECO:0000256" key="2">
    <source>
        <dbReference type="ARBA" id="ARBA00007365"/>
    </source>
</evidence>
<evidence type="ECO:0000256" key="4">
    <source>
        <dbReference type="ARBA" id="ARBA00040027"/>
    </source>
</evidence>
<dbReference type="PANTHER" id="PTHR45625:SF6">
    <property type="entry name" value="SPLICEOSOME-ASSOCIATED PROTEIN CWC27 HOMOLOG"/>
    <property type="match status" value="1"/>
</dbReference>
<keyword evidence="10" id="KW-1185">Reference proteome</keyword>
<evidence type="ECO:0000313" key="10">
    <source>
        <dbReference type="Proteomes" id="UP001164746"/>
    </source>
</evidence>
<dbReference type="Proteomes" id="UP001164746">
    <property type="component" value="Chromosome 13"/>
</dbReference>
<protein>
    <recommendedName>
        <fullName evidence="4">Spliceosome-associated protein CWC27 homolog</fullName>
    </recommendedName>
    <alternativeName>
        <fullName evidence="5">Probable inactive peptidyl-prolyl cis-trans isomerase CWC27 homolog</fullName>
    </alternativeName>
</protein>
<feature type="compositionally biased region" description="Acidic residues" evidence="7">
    <location>
        <begin position="331"/>
        <end position="344"/>
    </location>
</feature>
<name>A0ABY7FNR5_MYAAR</name>
<feature type="compositionally biased region" description="Basic and acidic residues" evidence="7">
    <location>
        <begin position="285"/>
        <end position="309"/>
    </location>
</feature>
<dbReference type="Gene3D" id="2.40.100.10">
    <property type="entry name" value="Cyclophilin-like"/>
    <property type="match status" value="1"/>
</dbReference>
<evidence type="ECO:0000256" key="1">
    <source>
        <dbReference type="ARBA" id="ARBA00004123"/>
    </source>
</evidence>
<evidence type="ECO:0000256" key="3">
    <source>
        <dbReference type="ARBA" id="ARBA00023242"/>
    </source>
</evidence>
<organism evidence="9 10">
    <name type="scientific">Mya arenaria</name>
    <name type="common">Soft-shell clam</name>
    <dbReference type="NCBI Taxonomy" id="6604"/>
    <lineage>
        <taxon>Eukaryota</taxon>
        <taxon>Metazoa</taxon>
        <taxon>Spiralia</taxon>
        <taxon>Lophotrochozoa</taxon>
        <taxon>Mollusca</taxon>
        <taxon>Bivalvia</taxon>
        <taxon>Autobranchia</taxon>
        <taxon>Heteroconchia</taxon>
        <taxon>Euheterodonta</taxon>
        <taxon>Imparidentia</taxon>
        <taxon>Neoheterodontei</taxon>
        <taxon>Myida</taxon>
        <taxon>Myoidea</taxon>
        <taxon>Myidae</taxon>
        <taxon>Mya</taxon>
    </lineage>
</organism>
<sequence>MSNIYIQEPPSNGKVLLVTSCGDIDIELWSKEAPKACRNFVQLCMEGYYDNTIFHRVVKDFIVQGGDPTGTGHGGDSDEFHQRLRFVRRGLVAMANAGPNDNGSQFFFTMGQTPELMNKHTIFGKVSGNTVYNMLKLQECEVDAEDRPVYPNKIIRTEKSKKDEEGELKPKSKSRATKNFQLLSFGEEAEEDEEEVAKVAEKDPDIKPDIKPVDTKKNKPPESTETKPTNRSEELKAESRQLKKDIRESKRRAEQQPPLGSDPLADFKRERLKYKALRKQQGKKGSREEVTLALLEKFKNKLTDSRTGADEGEGKEEGVGKQAVGKPVVADGDEEEEETEEDLADTSWLAHKLHFEEQARKVLDANISDLDRYEIHDPRNPLTKRRREESKHKMKGRSKRDLQTIHLSS</sequence>
<evidence type="ECO:0000256" key="7">
    <source>
        <dbReference type="SAM" id="MobiDB-lite"/>
    </source>
</evidence>